<organism evidence="3 4">
    <name type="scientific">Pseudomonas azotoformans</name>
    <dbReference type="NCBI Taxonomy" id="47878"/>
    <lineage>
        <taxon>Bacteria</taxon>
        <taxon>Pseudomonadati</taxon>
        <taxon>Pseudomonadota</taxon>
        <taxon>Gammaproteobacteria</taxon>
        <taxon>Pseudomonadales</taxon>
        <taxon>Pseudomonadaceae</taxon>
        <taxon>Pseudomonas</taxon>
    </lineage>
</organism>
<keyword evidence="1" id="KW-0472">Membrane</keyword>
<comment type="caution">
    <text evidence="3">The sequence shown here is derived from an EMBL/GenBank/DDBJ whole genome shotgun (WGS) entry which is preliminary data.</text>
</comment>
<dbReference type="EMBL" id="MNPV01000011">
    <property type="protein sequence ID" value="ONH40136.1"/>
    <property type="molecule type" value="Genomic_DNA"/>
</dbReference>
<dbReference type="InterPro" id="IPR002656">
    <property type="entry name" value="Acyl_transf_3_dom"/>
</dbReference>
<evidence type="ECO:0000313" key="4">
    <source>
        <dbReference type="Proteomes" id="UP000188559"/>
    </source>
</evidence>
<keyword evidence="1" id="KW-0812">Transmembrane</keyword>
<dbReference type="InterPro" id="IPR052734">
    <property type="entry name" value="Nod_factor_acetyltransferase"/>
</dbReference>
<reference evidence="3 4" key="1">
    <citation type="submission" date="2016-10" db="EMBL/GenBank/DDBJ databases">
        <title>Pseudomonas lactis sp. nov. and Pseudomonas paralactis sp. nov., isolated from bovine raw milk.</title>
        <authorList>
            <person name="Von Neubeck M."/>
            <person name="Huptas C."/>
            <person name="Glueck C."/>
            <person name="Krewinkel M."/>
            <person name="Stoeckel M."/>
            <person name="Stressler T."/>
            <person name="Fischer L."/>
            <person name="Hinrichs J."/>
            <person name="Scherer S."/>
            <person name="Wenning M."/>
        </authorList>
    </citation>
    <scope>NUCLEOTIDE SEQUENCE [LARGE SCALE GENOMIC DNA]</scope>
    <source>
        <strain evidence="3 4">DSM 18862</strain>
    </source>
</reference>
<dbReference type="PANTHER" id="PTHR37312:SF1">
    <property type="entry name" value="MEMBRANE-BOUND ACYLTRANSFERASE YKRP-RELATED"/>
    <property type="match status" value="1"/>
</dbReference>
<feature type="domain" description="Acyltransferase 3" evidence="2">
    <location>
        <begin position="1"/>
        <end position="268"/>
    </location>
</feature>
<sequence>MPLFFLLSGFTSNFVGEPWPFIRKKVLTLVLPYVITLFIFYLYWLFFYKWYSGDGNSPTTIASILAWGGIYGSGMALPESPSILPIGPLWFILALFSANLIGFYIMMVARRSIIAGASLVCITVVIGLAVGPRLYLPFSIDIAFVAQLFIFAGIALRRFEVLSAPRSWLLILASVCALVISRYNGAMDMNGRNYNDFFISSVGAMGGSILVLYAAISLERIPRLERILSYLGRASLVILCFHTADTSFFHFPQLVPSIYQWLDAHPLWLSVWRLSYSMLVFEAFRRIPFMRYAYSLPRAARVS</sequence>
<protein>
    <recommendedName>
        <fullName evidence="2">Acyltransferase 3 domain-containing protein</fullName>
    </recommendedName>
</protein>
<evidence type="ECO:0000259" key="2">
    <source>
        <dbReference type="Pfam" id="PF01757"/>
    </source>
</evidence>
<feature type="transmembrane region" description="Helical" evidence="1">
    <location>
        <begin position="168"/>
        <end position="185"/>
    </location>
</feature>
<feature type="transmembrane region" description="Helical" evidence="1">
    <location>
        <begin position="113"/>
        <end position="130"/>
    </location>
</feature>
<feature type="transmembrane region" description="Helical" evidence="1">
    <location>
        <begin position="136"/>
        <end position="156"/>
    </location>
</feature>
<accession>A0A1V2J5V2</accession>
<gene>
    <name evidence="3" type="ORF">BLL37_29520</name>
</gene>
<dbReference type="PANTHER" id="PTHR37312">
    <property type="entry name" value="MEMBRANE-BOUND ACYLTRANSFERASE YKRP-RELATED"/>
    <property type="match status" value="1"/>
</dbReference>
<feature type="transmembrane region" description="Helical" evidence="1">
    <location>
        <begin position="59"/>
        <end position="77"/>
    </location>
</feature>
<proteinExistence type="predicted"/>
<dbReference type="GO" id="GO:0016747">
    <property type="term" value="F:acyltransferase activity, transferring groups other than amino-acyl groups"/>
    <property type="evidence" value="ECO:0007669"/>
    <property type="project" value="InterPro"/>
</dbReference>
<feature type="transmembrane region" description="Helical" evidence="1">
    <location>
        <begin position="197"/>
        <end position="215"/>
    </location>
</feature>
<keyword evidence="1" id="KW-1133">Transmembrane helix</keyword>
<evidence type="ECO:0000313" key="3">
    <source>
        <dbReference type="EMBL" id="ONH40136.1"/>
    </source>
</evidence>
<feature type="transmembrane region" description="Helical" evidence="1">
    <location>
        <begin position="83"/>
        <end position="106"/>
    </location>
</feature>
<name>A0A1V2J5V2_PSEAZ</name>
<feature type="transmembrane region" description="Helical" evidence="1">
    <location>
        <begin position="26"/>
        <end position="47"/>
    </location>
</feature>
<dbReference type="Proteomes" id="UP000188559">
    <property type="component" value="Unassembled WGS sequence"/>
</dbReference>
<evidence type="ECO:0000256" key="1">
    <source>
        <dbReference type="SAM" id="Phobius"/>
    </source>
</evidence>
<dbReference type="AlphaFoldDB" id="A0A1V2J5V2"/>
<keyword evidence="4" id="KW-1185">Reference proteome</keyword>
<dbReference type="Pfam" id="PF01757">
    <property type="entry name" value="Acyl_transf_3"/>
    <property type="match status" value="1"/>
</dbReference>